<dbReference type="GO" id="GO:0015203">
    <property type="term" value="F:polyamine transmembrane transporter activity"/>
    <property type="evidence" value="ECO:0007669"/>
    <property type="project" value="TreeGrafter"/>
</dbReference>
<dbReference type="GO" id="GO:0006874">
    <property type="term" value="P:intracellular calcium ion homeostasis"/>
    <property type="evidence" value="ECO:0007669"/>
    <property type="project" value="TreeGrafter"/>
</dbReference>
<evidence type="ECO:0000256" key="1">
    <source>
        <dbReference type="ARBA" id="ARBA00004141"/>
    </source>
</evidence>
<feature type="region of interest" description="Disordered" evidence="7">
    <location>
        <begin position="1"/>
        <end position="23"/>
    </location>
</feature>
<evidence type="ECO:0000256" key="5">
    <source>
        <dbReference type="ARBA" id="ARBA00022842"/>
    </source>
</evidence>
<organism evidence="8 9">
    <name type="scientific">Takifugu bimaculatus</name>
    <dbReference type="NCBI Taxonomy" id="433685"/>
    <lineage>
        <taxon>Eukaryota</taxon>
        <taxon>Metazoa</taxon>
        <taxon>Chordata</taxon>
        <taxon>Craniata</taxon>
        <taxon>Vertebrata</taxon>
        <taxon>Euteleostomi</taxon>
        <taxon>Actinopterygii</taxon>
        <taxon>Neopterygii</taxon>
        <taxon>Teleostei</taxon>
        <taxon>Neoteleostei</taxon>
        <taxon>Acanthomorphata</taxon>
        <taxon>Eupercaria</taxon>
        <taxon>Tetraodontiformes</taxon>
        <taxon>Tetradontoidea</taxon>
        <taxon>Tetraodontidae</taxon>
        <taxon>Takifugu</taxon>
    </lineage>
</organism>
<dbReference type="AlphaFoldDB" id="A0A4Z2C0M9"/>
<dbReference type="SUPFAM" id="SSF81660">
    <property type="entry name" value="Metal cation-transporting ATPase, ATP-binding domain N"/>
    <property type="match status" value="1"/>
</dbReference>
<evidence type="ECO:0000313" key="8">
    <source>
        <dbReference type="EMBL" id="TNM97963.1"/>
    </source>
</evidence>
<comment type="subcellular location">
    <subcellularLocation>
        <location evidence="1">Membrane</location>
        <topology evidence="1">Multi-pass membrane protein</topology>
    </subcellularLocation>
</comment>
<keyword evidence="2" id="KW-0479">Metal-binding</keyword>
<accession>A0A4Z2C0M9</accession>
<reference evidence="8 9" key="1">
    <citation type="submission" date="2019-04" db="EMBL/GenBank/DDBJ databases">
        <title>The sequence and de novo assembly of Takifugu bimaculatus genome using PacBio and Hi-C technologies.</title>
        <authorList>
            <person name="Xu P."/>
            <person name="Liu B."/>
            <person name="Zhou Z."/>
        </authorList>
    </citation>
    <scope>NUCLEOTIDE SEQUENCE [LARGE SCALE GENOMIC DNA]</scope>
    <source>
        <strain evidence="8">TB-2018</strain>
        <tissue evidence="8">Muscle</tissue>
    </source>
</reference>
<dbReference type="GO" id="GO:0005524">
    <property type="term" value="F:ATP binding"/>
    <property type="evidence" value="ECO:0007669"/>
    <property type="project" value="UniProtKB-KW"/>
</dbReference>
<evidence type="ECO:0000256" key="2">
    <source>
        <dbReference type="ARBA" id="ARBA00022723"/>
    </source>
</evidence>
<dbReference type="PANTHER" id="PTHR45630">
    <property type="entry name" value="CATION-TRANSPORTING ATPASE-RELATED"/>
    <property type="match status" value="1"/>
</dbReference>
<dbReference type="GO" id="GO:0046872">
    <property type="term" value="F:metal ion binding"/>
    <property type="evidence" value="ECO:0007669"/>
    <property type="project" value="UniProtKB-KW"/>
</dbReference>
<keyword evidence="5" id="KW-0460">Magnesium</keyword>
<dbReference type="GO" id="GO:0140358">
    <property type="term" value="F:P-type transmembrane transporter activity"/>
    <property type="evidence" value="ECO:0007669"/>
    <property type="project" value="InterPro"/>
</dbReference>
<dbReference type="Proteomes" id="UP000516260">
    <property type="component" value="Chromosome 15"/>
</dbReference>
<dbReference type="EMBL" id="SWLE01000007">
    <property type="protein sequence ID" value="TNM97963.1"/>
    <property type="molecule type" value="Genomic_DNA"/>
</dbReference>
<name>A0A4Z2C0M9_9TELE</name>
<gene>
    <name evidence="8" type="ORF">fugu_014209</name>
</gene>
<evidence type="ECO:0000256" key="7">
    <source>
        <dbReference type="SAM" id="MobiDB-lite"/>
    </source>
</evidence>
<evidence type="ECO:0000256" key="6">
    <source>
        <dbReference type="ARBA" id="ARBA00022967"/>
    </source>
</evidence>
<dbReference type="Pfam" id="PF13246">
    <property type="entry name" value="Cation_ATPase"/>
    <property type="match status" value="1"/>
</dbReference>
<evidence type="ECO:0000256" key="3">
    <source>
        <dbReference type="ARBA" id="ARBA00022741"/>
    </source>
</evidence>
<keyword evidence="4" id="KW-0067">ATP-binding</keyword>
<dbReference type="GO" id="GO:0019829">
    <property type="term" value="F:ATPase-coupled monoatomic cation transmembrane transporter activity"/>
    <property type="evidence" value="ECO:0007669"/>
    <property type="project" value="TreeGrafter"/>
</dbReference>
<keyword evidence="9" id="KW-1185">Reference proteome</keyword>
<sequence length="155" mass="17606">MPTVVRPPKNSSPEANQKHSLDQNMELSELITGEIGIVRQFPFSSALQRMSVVVRKLGEKHMDAYLKGAPEVIASLCKQHTVPQSFSETLESYTRQGFRVIALAHRQLESKLSWHRIQTLSRDVIETNMEFLWFDHHAEQNKGGDCWCFIPAAAS</sequence>
<dbReference type="FunFam" id="3.40.1110.10:FF:000018">
    <property type="entry name" value="Cation-transporting ATPase"/>
    <property type="match status" value="1"/>
</dbReference>
<evidence type="ECO:0000313" key="9">
    <source>
        <dbReference type="Proteomes" id="UP000516260"/>
    </source>
</evidence>
<keyword evidence="6" id="KW-1278">Translocase</keyword>
<protein>
    <submittedName>
        <fullName evidence="8">Uncharacterized protein</fullName>
    </submittedName>
</protein>
<dbReference type="InterPro" id="IPR006544">
    <property type="entry name" value="P-type_TPase_V"/>
</dbReference>
<evidence type="ECO:0000256" key="4">
    <source>
        <dbReference type="ARBA" id="ARBA00022840"/>
    </source>
</evidence>
<proteinExistence type="predicted"/>
<keyword evidence="3" id="KW-0547">Nucleotide-binding</keyword>
<dbReference type="PANTHER" id="PTHR45630:SF12">
    <property type="entry name" value="POLYAMINE-TRANSPORTING ATPASE 13A3"/>
    <property type="match status" value="1"/>
</dbReference>
<dbReference type="GO" id="GO:0031902">
    <property type="term" value="C:late endosome membrane"/>
    <property type="evidence" value="ECO:0007669"/>
    <property type="project" value="TreeGrafter"/>
</dbReference>
<comment type="caution">
    <text evidence="8">The sequence shown here is derived from an EMBL/GenBank/DDBJ whole genome shotgun (WGS) entry which is preliminary data.</text>
</comment>
<dbReference type="Gene3D" id="3.40.1110.10">
    <property type="entry name" value="Calcium-transporting ATPase, cytoplasmic domain N"/>
    <property type="match status" value="1"/>
</dbReference>
<dbReference type="InterPro" id="IPR023299">
    <property type="entry name" value="ATPase_P-typ_cyto_dom_N"/>
</dbReference>